<dbReference type="Proteomes" id="UP000681722">
    <property type="component" value="Unassembled WGS sequence"/>
</dbReference>
<evidence type="ECO:0000313" key="2">
    <source>
        <dbReference type="EMBL" id="CAF3973251.1"/>
    </source>
</evidence>
<gene>
    <name evidence="1" type="ORF">GPM918_LOCUS24120</name>
    <name evidence="2" type="ORF">SRO942_LOCUS24119</name>
</gene>
<dbReference type="Proteomes" id="UP000663829">
    <property type="component" value="Unassembled WGS sequence"/>
</dbReference>
<dbReference type="AlphaFoldDB" id="A0A814WZH0"/>
<accession>A0A814WZH0</accession>
<evidence type="ECO:0000313" key="3">
    <source>
        <dbReference type="Proteomes" id="UP000663829"/>
    </source>
</evidence>
<dbReference type="EMBL" id="CAJNOQ010008874">
    <property type="protein sequence ID" value="CAF1209148.1"/>
    <property type="molecule type" value="Genomic_DNA"/>
</dbReference>
<dbReference type="OrthoDB" id="3039988at2759"/>
<proteinExistence type="predicted"/>
<name>A0A814WZH0_9BILA</name>
<dbReference type="EMBL" id="CAJOBC010008875">
    <property type="protein sequence ID" value="CAF3973251.1"/>
    <property type="molecule type" value="Genomic_DNA"/>
</dbReference>
<sequence>MGSLQLGDPDVLDLGIASGALDGVDTVCVTYGLYEDGFVDLIQNRRFKMVFMAFHHVNNHGNFGPNHQCSNVLKCANCQLEHHSLDPRCDVIRRYRTDLNKAVNMAISEGKLHRREIPQQQFQPTTFRYN</sequence>
<keyword evidence="3" id="KW-1185">Reference proteome</keyword>
<protein>
    <submittedName>
        <fullName evidence="1">Uncharacterized protein</fullName>
    </submittedName>
</protein>
<evidence type="ECO:0000313" key="1">
    <source>
        <dbReference type="EMBL" id="CAF1209148.1"/>
    </source>
</evidence>
<reference evidence="1" key="1">
    <citation type="submission" date="2021-02" db="EMBL/GenBank/DDBJ databases">
        <authorList>
            <person name="Nowell W R."/>
        </authorList>
    </citation>
    <scope>NUCLEOTIDE SEQUENCE</scope>
</reference>
<feature type="non-terminal residue" evidence="1">
    <location>
        <position position="130"/>
    </location>
</feature>
<organism evidence="1 3">
    <name type="scientific">Didymodactylos carnosus</name>
    <dbReference type="NCBI Taxonomy" id="1234261"/>
    <lineage>
        <taxon>Eukaryota</taxon>
        <taxon>Metazoa</taxon>
        <taxon>Spiralia</taxon>
        <taxon>Gnathifera</taxon>
        <taxon>Rotifera</taxon>
        <taxon>Eurotatoria</taxon>
        <taxon>Bdelloidea</taxon>
        <taxon>Philodinida</taxon>
        <taxon>Philodinidae</taxon>
        <taxon>Didymodactylos</taxon>
    </lineage>
</organism>
<comment type="caution">
    <text evidence="1">The sequence shown here is derived from an EMBL/GenBank/DDBJ whole genome shotgun (WGS) entry which is preliminary data.</text>
</comment>